<dbReference type="SUPFAM" id="SSF51338">
    <property type="entry name" value="Composite domain of metallo-dependent hydrolases"/>
    <property type="match status" value="1"/>
</dbReference>
<reference evidence="7 8" key="1">
    <citation type="journal article" date="2024" name="Fungal Genet. Biol.">
        <title>The porcine skin microbiome exhibits broad fungal antagonism.</title>
        <authorList>
            <person name="De La Cruz K.F."/>
            <person name="Townsend E.C."/>
            <person name="Alex Cheong J.Z."/>
            <person name="Salamzade R."/>
            <person name="Liu A."/>
            <person name="Sandstrom S."/>
            <person name="Davila E."/>
            <person name="Huang L."/>
            <person name="Xu K.H."/>
            <person name="Wu S.Y."/>
            <person name="Meudt J.J."/>
            <person name="Shanmuganayagam D."/>
            <person name="Gibson A.L.F."/>
            <person name="Kalan L.R."/>
        </authorList>
    </citation>
    <scope>NUCLEOTIDE SEQUENCE [LARGE SCALE GENOMIC DNA]</scope>
    <source>
        <strain evidence="7 8">LK2625</strain>
    </source>
</reference>
<keyword evidence="3 5" id="KW-0378">Hydrolase</keyword>
<dbReference type="EMBL" id="JAYWLU010000012">
    <property type="protein sequence ID" value="MEX3595425.1"/>
    <property type="molecule type" value="Genomic_DNA"/>
</dbReference>
<evidence type="ECO:0000256" key="1">
    <source>
        <dbReference type="ARBA" id="ARBA00010716"/>
    </source>
</evidence>
<dbReference type="NCBIfam" id="TIGR00221">
    <property type="entry name" value="nagA"/>
    <property type="match status" value="1"/>
</dbReference>
<dbReference type="InterPro" id="IPR006680">
    <property type="entry name" value="Amidohydro-rel"/>
</dbReference>
<comment type="caution">
    <text evidence="7">The sequence shown here is derived from an EMBL/GenBank/DDBJ whole genome shotgun (WGS) entry which is preliminary data.</text>
</comment>
<dbReference type="InterPro" id="IPR032466">
    <property type="entry name" value="Metal_Hydrolase"/>
</dbReference>
<gene>
    <name evidence="7" type="primary">nagA</name>
    <name evidence="7" type="ORF">VVR66_11930</name>
</gene>
<dbReference type="GO" id="GO:0008448">
    <property type="term" value="F:N-acetylglucosamine-6-phosphate deacetylase activity"/>
    <property type="evidence" value="ECO:0007669"/>
    <property type="project" value="UniProtKB-EC"/>
</dbReference>
<dbReference type="PANTHER" id="PTHR11113">
    <property type="entry name" value="N-ACETYLGLUCOSAMINE-6-PHOSPHATE DEACETYLASE"/>
    <property type="match status" value="1"/>
</dbReference>
<feature type="domain" description="Amidohydrolase-related" evidence="6">
    <location>
        <begin position="74"/>
        <end position="398"/>
    </location>
</feature>
<proteinExistence type="inferred from homology"/>
<evidence type="ECO:0000313" key="7">
    <source>
        <dbReference type="EMBL" id="MEX3595425.1"/>
    </source>
</evidence>
<sequence length="400" mass="41917">MTRTLLHNAHLVTDRRIIRDGWLLLNDGLIGDQGTGDSWRSRLASDQAGPGRSDLAQTRVNEQTQVVDLSGAWLTPGFVDIHCHGAGGYAFDDGPEAALKALEVHRQHGTTSSLLSFVTDAVPAMAERLAWAAELTRENPAVLGSHAEGPFLDRGHRGAHAEELLVTPTPEAVGRLIDAAAGTLRQLTLAPELPSATEAIAQLREAGATIAIGHTDATYDDALRAFRAGAGILTHAFNAMNPLHHRRPGPVVAALECPDVALEVICDGVHVHPGVIAMLFASAPERTALITDAMSAACMHDGSYTLGALPVTVTDGVARLTEGNTIAGSTLTMDQAVKRAVEDVGLSVEQAVYAATQAPLQAIGAGDDRGRLAPGLRADLVVLDSELTVAGVYVAGETIR</sequence>
<accession>A0ABV3V672</accession>
<evidence type="ECO:0000256" key="3">
    <source>
        <dbReference type="ARBA" id="ARBA00022801"/>
    </source>
</evidence>
<evidence type="ECO:0000313" key="8">
    <source>
        <dbReference type="Proteomes" id="UP001558481"/>
    </source>
</evidence>
<keyword evidence="2" id="KW-0479">Metal-binding</keyword>
<dbReference type="PIRSF" id="PIRSF038994">
    <property type="entry name" value="NagA"/>
    <property type="match status" value="1"/>
</dbReference>
<keyword evidence="8" id="KW-1185">Reference proteome</keyword>
<organism evidence="7 8">
    <name type="scientific">Kocuria carniphila</name>
    <dbReference type="NCBI Taxonomy" id="262208"/>
    <lineage>
        <taxon>Bacteria</taxon>
        <taxon>Bacillati</taxon>
        <taxon>Actinomycetota</taxon>
        <taxon>Actinomycetes</taxon>
        <taxon>Micrococcales</taxon>
        <taxon>Micrococcaceae</taxon>
        <taxon>Kocuria</taxon>
    </lineage>
</organism>
<dbReference type="Gene3D" id="2.30.40.10">
    <property type="entry name" value="Urease, subunit C, domain 1"/>
    <property type="match status" value="1"/>
</dbReference>
<dbReference type="InterPro" id="IPR011059">
    <property type="entry name" value="Metal-dep_hydrolase_composite"/>
</dbReference>
<evidence type="ECO:0000256" key="2">
    <source>
        <dbReference type="ARBA" id="ARBA00022723"/>
    </source>
</evidence>
<dbReference type="Pfam" id="PF01979">
    <property type="entry name" value="Amidohydro_1"/>
    <property type="match status" value="1"/>
</dbReference>
<dbReference type="PANTHER" id="PTHR11113:SF14">
    <property type="entry name" value="N-ACETYLGLUCOSAMINE-6-PHOSPHATE DEACETYLASE"/>
    <property type="match status" value="1"/>
</dbReference>
<dbReference type="Proteomes" id="UP001558481">
    <property type="component" value="Unassembled WGS sequence"/>
</dbReference>
<dbReference type="Gene3D" id="3.20.20.140">
    <property type="entry name" value="Metal-dependent hydrolases"/>
    <property type="match status" value="1"/>
</dbReference>
<evidence type="ECO:0000259" key="6">
    <source>
        <dbReference type="Pfam" id="PF01979"/>
    </source>
</evidence>
<evidence type="ECO:0000256" key="4">
    <source>
        <dbReference type="ARBA" id="ARBA00023277"/>
    </source>
</evidence>
<dbReference type="InterPro" id="IPR003764">
    <property type="entry name" value="GlcNAc_6-P_deAcase"/>
</dbReference>
<evidence type="ECO:0000256" key="5">
    <source>
        <dbReference type="PIRNR" id="PIRNR038994"/>
    </source>
</evidence>
<keyword evidence="4 5" id="KW-0119">Carbohydrate metabolism</keyword>
<dbReference type="SUPFAM" id="SSF51556">
    <property type="entry name" value="Metallo-dependent hydrolases"/>
    <property type="match status" value="1"/>
</dbReference>
<name>A0ABV3V672_9MICC</name>
<comment type="similarity">
    <text evidence="1 5">Belongs to the metallo-dependent hydrolases superfamily. NagA family.</text>
</comment>
<dbReference type="RefSeq" id="WP_368629680.1">
    <property type="nucleotide sequence ID" value="NZ_JAYWLU010000012.1"/>
</dbReference>
<dbReference type="CDD" id="cd00854">
    <property type="entry name" value="NagA"/>
    <property type="match status" value="1"/>
</dbReference>
<dbReference type="EC" id="3.5.1.25" evidence="7"/>
<protein>
    <submittedName>
        <fullName evidence="7">N-acetylglucosamine-6-phosphate deacetylase</fullName>
        <ecNumber evidence="7">3.5.1.25</ecNumber>
    </submittedName>
</protein>